<dbReference type="Pfam" id="PF02146">
    <property type="entry name" value="SIR2"/>
    <property type="match status" value="1"/>
</dbReference>
<keyword evidence="1 2" id="KW-0808">Transferase</keyword>
<organism evidence="2 3">
    <name type="scientific">Tenacibaculum tangerinum</name>
    <dbReference type="NCBI Taxonomy" id="3038772"/>
    <lineage>
        <taxon>Bacteria</taxon>
        <taxon>Pseudomonadati</taxon>
        <taxon>Bacteroidota</taxon>
        <taxon>Flavobacteriia</taxon>
        <taxon>Flavobacteriales</taxon>
        <taxon>Flavobacteriaceae</taxon>
        <taxon>Tenacibaculum</taxon>
    </lineage>
</organism>
<dbReference type="SUPFAM" id="SSF52467">
    <property type="entry name" value="DHS-like NAD/FAD-binding domain"/>
    <property type="match status" value="1"/>
</dbReference>
<proteinExistence type="predicted"/>
<dbReference type="Proteomes" id="UP001232001">
    <property type="component" value="Chromosome"/>
</dbReference>
<evidence type="ECO:0000313" key="3">
    <source>
        <dbReference type="Proteomes" id="UP001232001"/>
    </source>
</evidence>
<dbReference type="EMBL" id="CP122539">
    <property type="protein sequence ID" value="WGH75307.1"/>
    <property type="molecule type" value="Genomic_DNA"/>
</dbReference>
<dbReference type="RefSeq" id="WP_279651193.1">
    <property type="nucleotide sequence ID" value="NZ_CP122539.1"/>
</dbReference>
<evidence type="ECO:0000256" key="1">
    <source>
        <dbReference type="ARBA" id="ARBA00022679"/>
    </source>
</evidence>
<reference evidence="2 3" key="1">
    <citation type="submission" date="2023-04" db="EMBL/GenBank/DDBJ databases">
        <title>Tenacibaculum tangerinum sp. nov., isolated from sea tidal flat of South Korea.</title>
        <authorList>
            <person name="Lee S.H."/>
            <person name="Kim J.-J."/>
        </authorList>
    </citation>
    <scope>NUCLEOTIDE SEQUENCE [LARGE SCALE GENOMIC DNA]</scope>
    <source>
        <strain evidence="2 3">GRR-S3-23</strain>
    </source>
</reference>
<gene>
    <name evidence="2" type="ORF">P8625_14715</name>
</gene>
<keyword evidence="3" id="KW-1185">Reference proteome</keyword>
<accession>A0ABY8L1H3</accession>
<name>A0ABY8L1H3_9FLAO</name>
<evidence type="ECO:0000313" key="2">
    <source>
        <dbReference type="EMBL" id="WGH75307.1"/>
    </source>
</evidence>
<dbReference type="InterPro" id="IPR026591">
    <property type="entry name" value="Sirtuin_cat_small_dom_sf"/>
</dbReference>
<sequence>MMKKELKELILSKINNKKSHKNKITFLTGAGISAESGIPTYRGTYGIWIKGSKFYKPESFGTFEHFF</sequence>
<dbReference type="Gene3D" id="3.40.50.1220">
    <property type="entry name" value="TPP-binding domain"/>
    <property type="match status" value="1"/>
</dbReference>
<dbReference type="GO" id="GO:0034979">
    <property type="term" value="F:NAD-dependent protein lysine deacetylase activity"/>
    <property type="evidence" value="ECO:0007669"/>
    <property type="project" value="UniProtKB-EC"/>
</dbReference>
<dbReference type="Gene3D" id="3.30.1600.10">
    <property type="entry name" value="SIR2/SIRT2 'Small Domain"/>
    <property type="match status" value="1"/>
</dbReference>
<protein>
    <submittedName>
        <fullName evidence="2">Sir2 family NAD-dependent protein deacetylase</fullName>
        <ecNumber evidence="2">2.3.1.286</ecNumber>
    </submittedName>
</protein>
<keyword evidence="2" id="KW-0012">Acyltransferase</keyword>
<dbReference type="InterPro" id="IPR003000">
    <property type="entry name" value="Sirtuin"/>
</dbReference>
<dbReference type="EC" id="2.3.1.286" evidence="2"/>
<dbReference type="InterPro" id="IPR029035">
    <property type="entry name" value="DHS-like_NAD/FAD-binding_dom"/>
</dbReference>